<proteinExistence type="predicted"/>
<dbReference type="RefSeq" id="WP_168044482.1">
    <property type="nucleotide sequence ID" value="NZ_BMPA01000012.1"/>
</dbReference>
<protein>
    <submittedName>
        <fullName evidence="1">Uncharacterized protein</fullName>
    </submittedName>
</protein>
<dbReference type="EMBL" id="JAATLI010000013">
    <property type="protein sequence ID" value="NJC19785.1"/>
    <property type="molecule type" value="Genomic_DNA"/>
</dbReference>
<keyword evidence="4" id="KW-1185">Reference proteome</keyword>
<gene>
    <name evidence="2" type="ORF">F1644_16245</name>
    <name evidence="1" type="ORF">GGR15_003423</name>
</gene>
<evidence type="ECO:0000313" key="1">
    <source>
        <dbReference type="EMBL" id="NJC19785.1"/>
    </source>
</evidence>
<dbReference type="GeneID" id="86892878"/>
<evidence type="ECO:0000313" key="4">
    <source>
        <dbReference type="Proteomes" id="UP001302374"/>
    </source>
</evidence>
<accession>A0A7X6BKC4</accession>
<reference evidence="1 3" key="2">
    <citation type="submission" date="2020-03" db="EMBL/GenBank/DDBJ databases">
        <title>Genomic Encyclopedia of Type Strains, Phase IV (KMG-IV): sequencing the most valuable type-strain genomes for metagenomic binning, comparative biology and taxonomic classification.</title>
        <authorList>
            <person name="Goeker M."/>
        </authorList>
    </citation>
    <scope>NUCLEOTIDE SEQUENCE [LARGE SCALE GENOMIC DNA]</scope>
    <source>
        <strain evidence="1 3">DSM 105722</strain>
    </source>
</reference>
<dbReference type="Proteomes" id="UP001302374">
    <property type="component" value="Chromosome"/>
</dbReference>
<dbReference type="EMBL" id="CP043839">
    <property type="protein sequence ID" value="WOF13716.1"/>
    <property type="molecule type" value="Genomic_DNA"/>
</dbReference>
<sequence>MIDLEKRRELGKVPKLITEELLWYINHHYNDAEILAITSELRTSLQKRINAYNDECFKVVNEGTEEEDEEFDEGEYDSMIAKLQTGAKEILVKELERGISEDGWNPDLLNELRIEY</sequence>
<dbReference type="Proteomes" id="UP000576368">
    <property type="component" value="Unassembled WGS sequence"/>
</dbReference>
<dbReference type="AlphaFoldDB" id="A0A7X6BKC4"/>
<organism evidence="1 3">
    <name type="scientific">Butyricimonas paravirosa</name>
    <dbReference type="NCBI Taxonomy" id="1472417"/>
    <lineage>
        <taxon>Bacteria</taxon>
        <taxon>Pseudomonadati</taxon>
        <taxon>Bacteroidota</taxon>
        <taxon>Bacteroidia</taxon>
        <taxon>Bacteroidales</taxon>
        <taxon>Odoribacteraceae</taxon>
        <taxon>Butyricimonas</taxon>
    </lineage>
</organism>
<evidence type="ECO:0000313" key="2">
    <source>
        <dbReference type="EMBL" id="WOF13716.1"/>
    </source>
</evidence>
<reference evidence="2 4" key="1">
    <citation type="submission" date="2019-09" db="EMBL/GenBank/DDBJ databases">
        <title>Butyricimonas paravirosa DSM 105722 (=214-4 = JCM 18677 = CCUG 65563).</title>
        <authorList>
            <person name="Le Roy T."/>
            <person name="Cani P.D."/>
        </authorList>
    </citation>
    <scope>NUCLEOTIDE SEQUENCE [LARGE SCALE GENOMIC DNA]</scope>
    <source>
        <strain evidence="2 4">DSM 105722</strain>
    </source>
</reference>
<evidence type="ECO:0000313" key="3">
    <source>
        <dbReference type="Proteomes" id="UP000576368"/>
    </source>
</evidence>
<name>A0A7X6BKC4_9BACT</name>